<evidence type="ECO:0000313" key="2">
    <source>
        <dbReference type="EMBL" id="BAE03274.1"/>
    </source>
</evidence>
<evidence type="ECO:0000313" key="5">
    <source>
        <dbReference type="EMBL" id="BAJ51595.1"/>
    </source>
</evidence>
<organism evidence="2 6">
    <name type="scientific">Caldiarchaeum subterraneum</name>
    <dbReference type="NCBI Taxonomy" id="311458"/>
    <lineage>
        <taxon>Archaea</taxon>
        <taxon>Nitrososphaerota</taxon>
        <taxon>Candidatus Caldarchaeales</taxon>
        <taxon>Candidatus Caldarchaeaceae</taxon>
        <taxon>Candidatus Caldarchaeum</taxon>
    </lineage>
</organism>
<gene>
    <name evidence="5" type="ORF">CSUB_C1744</name>
    <name evidence="2" type="ORF">HGI-05</name>
    <name evidence="4" type="ORF">HGMM_F16H02C08</name>
    <name evidence="3" type="ORF">HGMM_F51C10C30</name>
</gene>
<dbReference type="EMBL" id="BA000048">
    <property type="protein sequence ID" value="BAJ51595.1"/>
    <property type="molecule type" value="Genomic_DNA"/>
</dbReference>
<dbReference type="InterPro" id="IPR011033">
    <property type="entry name" value="PRC_barrel-like_sf"/>
</dbReference>
<proteinExistence type="predicted"/>
<reference evidence="2 6" key="1">
    <citation type="journal article" date="2005" name="Environ. Microbiol.">
        <title>Genetic and functional properties of uncultivated thermophilic crenarchaeotes from a subsurface gold mine as revealed by analysis of genome fragments.</title>
        <authorList>
            <person name="Nunoura T."/>
            <person name="Hirayama H."/>
            <person name="Takami H."/>
            <person name="Oida H."/>
            <person name="Nishi S."/>
            <person name="Shimamura S."/>
            <person name="Suzuki Y."/>
            <person name="Inagaki F."/>
            <person name="Takai K."/>
            <person name="Nealson K.H."/>
            <person name="Horikoshi K."/>
        </authorList>
    </citation>
    <scope>NUCLEOTIDE SEQUENCE [LARGE SCALE GENOMIC DNA]</scope>
</reference>
<dbReference type="Gene3D" id="2.30.30.240">
    <property type="entry name" value="PRC-barrel domain"/>
    <property type="match status" value="1"/>
</dbReference>
<name>Q4LEE9_CALS0</name>
<dbReference type="AlphaFoldDB" id="Q4LEE9"/>
<dbReference type="EMBL" id="AB201309">
    <property type="protein sequence ID" value="BAE03274.1"/>
    <property type="molecule type" value="Genomic_DNA"/>
</dbReference>
<dbReference type="STRING" id="311458.CSUB_C1744"/>
<evidence type="ECO:0000313" key="3">
    <source>
        <dbReference type="EMBL" id="BAJ47075.1"/>
    </source>
</evidence>
<evidence type="ECO:0000259" key="1">
    <source>
        <dbReference type="Pfam" id="PF05239"/>
    </source>
</evidence>
<protein>
    <recommendedName>
        <fullName evidence="1">PRC-barrel domain-containing protein</fullName>
    </recommendedName>
</protein>
<dbReference type="InterPro" id="IPR027275">
    <property type="entry name" value="PRC-brl_dom"/>
</dbReference>
<dbReference type="EMBL" id="AP011877">
    <property type="protein sequence ID" value="BAJ48997.1"/>
    <property type="molecule type" value="Genomic_DNA"/>
</dbReference>
<dbReference type="Proteomes" id="UP000008120">
    <property type="component" value="Chromosome"/>
</dbReference>
<dbReference type="EMBL" id="AP011826">
    <property type="protein sequence ID" value="BAJ47075.1"/>
    <property type="molecule type" value="Genomic_DNA"/>
</dbReference>
<dbReference type="SUPFAM" id="SSF50346">
    <property type="entry name" value="PRC-barrel domain"/>
    <property type="match status" value="1"/>
</dbReference>
<accession>Q4LEE9</accession>
<evidence type="ECO:0000313" key="4">
    <source>
        <dbReference type="EMBL" id="BAJ48997.1"/>
    </source>
</evidence>
<feature type="domain" description="PRC-barrel" evidence="1">
    <location>
        <begin position="11"/>
        <end position="70"/>
    </location>
</feature>
<dbReference type="Pfam" id="PF05239">
    <property type="entry name" value="PRC"/>
    <property type="match status" value="1"/>
</dbReference>
<reference evidence="2 6" key="2">
    <citation type="journal article" date="2011" name="Nucleic Acids Res.">
        <title>Insights into the evolution of Archaea and eukaryotic protein modifier systems revealed by the genome of a novel archaeal group.</title>
        <authorList>
            <person name="Nunoura T."/>
            <person name="Takaki Y."/>
            <person name="Kakuta J."/>
            <person name="Nishi S."/>
            <person name="Sugahara J."/>
            <person name="Kazama H."/>
            <person name="Chee G."/>
            <person name="Hattori M."/>
            <person name="Kanai A."/>
            <person name="Atomi H."/>
            <person name="Takai K."/>
            <person name="Takami H."/>
        </authorList>
    </citation>
    <scope>NUCLEOTIDE SEQUENCE [LARGE SCALE GENOMIC DNA]</scope>
</reference>
<sequence>MTKMSSIPRGKLVGMQVYSPDGSLVGVVQDIELPIGSGEIGLQILSKYNVVERVPWSMVAAAGDIIILKEKIELKQPETPPVQTFAAQPPVQPQQRGGVISGVASKLPFGRREKNPCPTCGRDLTWIEQYQRWYCYNCGKYV</sequence>
<evidence type="ECO:0000313" key="6">
    <source>
        <dbReference type="Proteomes" id="UP000008120"/>
    </source>
</evidence>
<dbReference type="BioCyc" id="CCAL311458:G131R-1774-MONOMER"/>
<dbReference type="KEGG" id="csu:CSUB_C1744"/>